<reference evidence="6" key="2">
    <citation type="journal article" date="2023" name="IMA Fungus">
        <title>Comparative genomic study of the Penicillium genus elucidates a diverse pangenome and 15 lateral gene transfer events.</title>
        <authorList>
            <person name="Petersen C."/>
            <person name="Sorensen T."/>
            <person name="Nielsen M.R."/>
            <person name="Sondergaard T.E."/>
            <person name="Sorensen J.L."/>
            <person name="Fitzpatrick D.A."/>
            <person name="Frisvad J.C."/>
            <person name="Nielsen K.L."/>
        </authorList>
    </citation>
    <scope>NUCLEOTIDE SEQUENCE</scope>
    <source>
        <strain evidence="6">IBT 21917</strain>
    </source>
</reference>
<dbReference type="InterPro" id="IPR011009">
    <property type="entry name" value="Kinase-like_dom_sf"/>
</dbReference>
<dbReference type="AlphaFoldDB" id="A0A9W9IR91"/>
<sequence>MPGTKSSRVLFSLRLILLLVSLFLASTPAALPSSVGPSSGISANGPFDTLLRNHSSIEKRDDPDDDDGFEHIDPDDDDDDYEHIHPGNDDDFVVIDPHNLDDLDQIVPGLVDDFEHIDFDEVDDDASPPSRGSIRQVAERSHKVNHPQGQRYRQVRKTTSLDGGNNGQVFSGRLWKKDIWTQKFEEVGAIAVKLSNPVKRDSGDSAEFSHALMVLNAGDLQMSVQNEDVGSEEAERKNVVKVFAVFYVDRPDGKVSAVTVMEFIPWGVNLENPAFWDKEDGHRLTYYRPLLKGVKAIHDAGLGHLSLKPINLLLDDFIQTEKLDPNNGAKLQIDADHVVYLKPDPNNKVKVKITDFDRAHSGRMTSMASLVLNYCFTPPEKINKEGVALVQAVDMWFLGLLLPYFLGMYRAYSIEHQYLWIRMSEKSLSRDEAIEKMTTHPLKGMDKDVIELLSKLLCKAEERSTIYEFIDEYDDWLEKRKS</sequence>
<organism evidence="6 7">
    <name type="scientific">Penicillium capsulatum</name>
    <dbReference type="NCBI Taxonomy" id="69766"/>
    <lineage>
        <taxon>Eukaryota</taxon>
        <taxon>Fungi</taxon>
        <taxon>Dikarya</taxon>
        <taxon>Ascomycota</taxon>
        <taxon>Pezizomycotina</taxon>
        <taxon>Eurotiomycetes</taxon>
        <taxon>Eurotiomycetidae</taxon>
        <taxon>Eurotiales</taxon>
        <taxon>Aspergillaceae</taxon>
        <taxon>Penicillium</taxon>
    </lineage>
</organism>
<dbReference type="GO" id="GO:0010506">
    <property type="term" value="P:regulation of autophagy"/>
    <property type="evidence" value="ECO:0007669"/>
    <property type="project" value="InterPro"/>
</dbReference>
<feature type="compositionally biased region" description="Acidic residues" evidence="3">
    <location>
        <begin position="63"/>
        <end position="81"/>
    </location>
</feature>
<feature type="chain" id="PRO_5040916881" description="Autophagy-related protein 1" evidence="4">
    <location>
        <begin position="30"/>
        <end position="482"/>
    </location>
</feature>
<proteinExistence type="predicted"/>
<evidence type="ECO:0000313" key="6">
    <source>
        <dbReference type="EMBL" id="KAJ5182838.1"/>
    </source>
</evidence>
<dbReference type="PROSITE" id="PS50011">
    <property type="entry name" value="PROTEIN_KINASE_DOM"/>
    <property type="match status" value="1"/>
</dbReference>
<dbReference type="InterPro" id="IPR045269">
    <property type="entry name" value="Atg1-like"/>
</dbReference>
<evidence type="ECO:0000256" key="3">
    <source>
        <dbReference type="SAM" id="MobiDB-lite"/>
    </source>
</evidence>
<comment type="caution">
    <text evidence="6">The sequence shown here is derived from an EMBL/GenBank/DDBJ whole genome shotgun (WGS) entry which is preliminary data.</text>
</comment>
<dbReference type="InterPro" id="IPR000719">
    <property type="entry name" value="Prot_kinase_dom"/>
</dbReference>
<name>A0A9W9IR91_9EURO</name>
<feature type="region of interest" description="Disordered" evidence="3">
    <location>
        <begin position="56"/>
        <end position="88"/>
    </location>
</feature>
<dbReference type="PANTHER" id="PTHR24348:SF68">
    <property type="entry name" value="SERINE_THREONINE-PROTEIN KINASE ATG1C"/>
    <property type="match status" value="1"/>
</dbReference>
<dbReference type="GO" id="GO:0034045">
    <property type="term" value="C:phagophore assembly site membrane"/>
    <property type="evidence" value="ECO:0007669"/>
    <property type="project" value="UniProtKB-SubCell"/>
</dbReference>
<comment type="subcellular location">
    <subcellularLocation>
        <location evidence="1">Preautophagosomal structure membrane</location>
        <topology evidence="1">Peripheral membrane protein</topology>
    </subcellularLocation>
</comment>
<gene>
    <name evidence="6" type="ORF">N7492_000454</name>
</gene>
<accession>A0A9W9IR91</accession>
<evidence type="ECO:0000259" key="5">
    <source>
        <dbReference type="PROSITE" id="PS50011"/>
    </source>
</evidence>
<dbReference type="Pfam" id="PF00069">
    <property type="entry name" value="Pkinase"/>
    <property type="match status" value="1"/>
</dbReference>
<evidence type="ECO:0000313" key="7">
    <source>
        <dbReference type="Proteomes" id="UP001146351"/>
    </source>
</evidence>
<dbReference type="PANTHER" id="PTHR24348">
    <property type="entry name" value="SERINE/THREONINE-PROTEIN KINASE UNC-51-RELATED"/>
    <property type="match status" value="1"/>
</dbReference>
<dbReference type="GO" id="GO:0004674">
    <property type="term" value="F:protein serine/threonine kinase activity"/>
    <property type="evidence" value="ECO:0007669"/>
    <property type="project" value="InterPro"/>
</dbReference>
<keyword evidence="4" id="KW-0732">Signal</keyword>
<feature type="signal peptide" evidence="4">
    <location>
        <begin position="1"/>
        <end position="29"/>
    </location>
</feature>
<dbReference type="EMBL" id="JAPQKO010000001">
    <property type="protein sequence ID" value="KAJ5182838.1"/>
    <property type="molecule type" value="Genomic_DNA"/>
</dbReference>
<feature type="domain" description="Protein kinase" evidence="5">
    <location>
        <begin position="155"/>
        <end position="477"/>
    </location>
</feature>
<keyword evidence="7" id="KW-1185">Reference proteome</keyword>
<evidence type="ECO:0000256" key="2">
    <source>
        <dbReference type="ARBA" id="ARBA00030237"/>
    </source>
</evidence>
<evidence type="ECO:0000256" key="1">
    <source>
        <dbReference type="ARBA" id="ARBA00004623"/>
    </source>
</evidence>
<reference evidence="6" key="1">
    <citation type="submission" date="2022-11" db="EMBL/GenBank/DDBJ databases">
        <authorList>
            <person name="Petersen C."/>
        </authorList>
    </citation>
    <scope>NUCLEOTIDE SEQUENCE</scope>
    <source>
        <strain evidence="6">IBT 21917</strain>
    </source>
</reference>
<dbReference type="GO" id="GO:0005524">
    <property type="term" value="F:ATP binding"/>
    <property type="evidence" value="ECO:0007669"/>
    <property type="project" value="InterPro"/>
</dbReference>
<dbReference type="SMART" id="SM00220">
    <property type="entry name" value="S_TKc"/>
    <property type="match status" value="1"/>
</dbReference>
<dbReference type="Proteomes" id="UP001146351">
    <property type="component" value="Unassembled WGS sequence"/>
</dbReference>
<evidence type="ECO:0000256" key="4">
    <source>
        <dbReference type="SAM" id="SignalP"/>
    </source>
</evidence>
<dbReference type="Gene3D" id="1.10.510.10">
    <property type="entry name" value="Transferase(Phosphotransferase) domain 1"/>
    <property type="match status" value="1"/>
</dbReference>
<protein>
    <recommendedName>
        <fullName evidence="2">Autophagy-related protein 1</fullName>
    </recommendedName>
</protein>
<dbReference type="SUPFAM" id="SSF56112">
    <property type="entry name" value="Protein kinase-like (PK-like)"/>
    <property type="match status" value="1"/>
</dbReference>